<dbReference type="GO" id="GO:0000160">
    <property type="term" value="P:phosphorelay signal transduction system"/>
    <property type="evidence" value="ECO:0007669"/>
    <property type="project" value="InterPro"/>
</dbReference>
<dbReference type="PANTHER" id="PTHR44688">
    <property type="entry name" value="DNA-BINDING TRANSCRIPTIONAL ACTIVATOR DEVR_DOSR"/>
    <property type="match status" value="1"/>
</dbReference>
<dbReference type="PROSITE" id="PS50043">
    <property type="entry name" value="HTH_LUXR_2"/>
    <property type="match status" value="1"/>
</dbReference>
<feature type="domain" description="HTH luxR-type" evidence="5">
    <location>
        <begin position="144"/>
        <end position="209"/>
    </location>
</feature>
<sequence>MSPRFKVGVIEEDTNYRHELVMNISRHTDLSVCLHTATTIAAQSFMQQQPHLLLLGMPPDTQQRMEEIQLLKSMQPAMLLVVMTPDENPQVIQRAFEKGADGYLLKTDLFHNINRKLVHMLEYDQPVVSQQLFRYMLYRNRPEKPLSSSNLTRKEKEITDLVLEGLPYKTIAAQLNLSLNTIQYHMKNIFFKLGIKTKSELFKMYYHQT</sequence>
<protein>
    <submittedName>
        <fullName evidence="7">Two component transcriptional regulator, LuxR family</fullName>
    </submittedName>
</protein>
<dbReference type="Proteomes" id="UP000183788">
    <property type="component" value="Unassembled WGS sequence"/>
</dbReference>
<evidence type="ECO:0000259" key="6">
    <source>
        <dbReference type="PROSITE" id="PS50110"/>
    </source>
</evidence>
<evidence type="ECO:0000313" key="7">
    <source>
        <dbReference type="EMBL" id="SFW79210.1"/>
    </source>
</evidence>
<dbReference type="InterPro" id="IPR001789">
    <property type="entry name" value="Sig_transdc_resp-reg_receiver"/>
</dbReference>
<dbReference type="PRINTS" id="PR00038">
    <property type="entry name" value="HTHLUXR"/>
</dbReference>
<reference evidence="7 8" key="1">
    <citation type="submission" date="2016-11" db="EMBL/GenBank/DDBJ databases">
        <authorList>
            <person name="Jaros S."/>
            <person name="Januszkiewicz K."/>
            <person name="Wedrychowicz H."/>
        </authorList>
    </citation>
    <scope>NUCLEOTIDE SEQUENCE [LARGE SCALE GENOMIC DNA]</scope>
    <source>
        <strain evidence="7 8">DSM 784</strain>
    </source>
</reference>
<evidence type="ECO:0000256" key="3">
    <source>
        <dbReference type="ARBA" id="ARBA00023163"/>
    </source>
</evidence>
<dbReference type="EMBL" id="FPIZ01000017">
    <property type="protein sequence ID" value="SFW79210.1"/>
    <property type="molecule type" value="Genomic_DNA"/>
</dbReference>
<dbReference type="InterPro" id="IPR011006">
    <property type="entry name" value="CheY-like_superfamily"/>
</dbReference>
<feature type="domain" description="Response regulatory" evidence="6">
    <location>
        <begin position="6"/>
        <end position="121"/>
    </location>
</feature>
<dbReference type="InterPro" id="IPR000792">
    <property type="entry name" value="Tscrpt_reg_LuxR_C"/>
</dbReference>
<proteinExistence type="predicted"/>
<dbReference type="PANTHER" id="PTHR44688:SF16">
    <property type="entry name" value="DNA-BINDING TRANSCRIPTIONAL ACTIVATOR DEVR_DOSR"/>
    <property type="match status" value="1"/>
</dbReference>
<dbReference type="SUPFAM" id="SSF46894">
    <property type="entry name" value="C-terminal effector domain of the bipartite response regulators"/>
    <property type="match status" value="1"/>
</dbReference>
<dbReference type="AlphaFoldDB" id="A0A1K1S4T6"/>
<keyword evidence="3" id="KW-0804">Transcription</keyword>
<dbReference type="CDD" id="cd06170">
    <property type="entry name" value="LuxR_C_like"/>
    <property type="match status" value="1"/>
</dbReference>
<evidence type="ECO:0000256" key="2">
    <source>
        <dbReference type="ARBA" id="ARBA00023125"/>
    </source>
</evidence>
<evidence type="ECO:0000256" key="1">
    <source>
        <dbReference type="ARBA" id="ARBA00023015"/>
    </source>
</evidence>
<dbReference type="Gene3D" id="3.40.50.2300">
    <property type="match status" value="1"/>
</dbReference>
<name>A0A1K1S4T6_9BACT</name>
<dbReference type="InterPro" id="IPR036388">
    <property type="entry name" value="WH-like_DNA-bd_sf"/>
</dbReference>
<dbReference type="Pfam" id="PF00196">
    <property type="entry name" value="GerE"/>
    <property type="match status" value="1"/>
</dbReference>
<organism evidence="7 8">
    <name type="scientific">Chitinophaga sancti</name>
    <dbReference type="NCBI Taxonomy" id="1004"/>
    <lineage>
        <taxon>Bacteria</taxon>
        <taxon>Pseudomonadati</taxon>
        <taxon>Bacteroidota</taxon>
        <taxon>Chitinophagia</taxon>
        <taxon>Chitinophagales</taxon>
        <taxon>Chitinophagaceae</taxon>
        <taxon>Chitinophaga</taxon>
    </lineage>
</organism>
<comment type="caution">
    <text evidence="4">Lacks conserved residue(s) required for the propagation of feature annotation.</text>
</comment>
<accession>A0A1K1S4T6</accession>
<keyword evidence="1" id="KW-0805">Transcription regulation</keyword>
<dbReference type="Gene3D" id="1.10.10.10">
    <property type="entry name" value="Winged helix-like DNA-binding domain superfamily/Winged helix DNA-binding domain"/>
    <property type="match status" value="1"/>
</dbReference>
<evidence type="ECO:0000256" key="4">
    <source>
        <dbReference type="PROSITE-ProRule" id="PRU00169"/>
    </source>
</evidence>
<dbReference type="SMART" id="SM00421">
    <property type="entry name" value="HTH_LUXR"/>
    <property type="match status" value="1"/>
</dbReference>
<evidence type="ECO:0000259" key="5">
    <source>
        <dbReference type="PROSITE" id="PS50043"/>
    </source>
</evidence>
<dbReference type="GO" id="GO:0006355">
    <property type="term" value="P:regulation of DNA-templated transcription"/>
    <property type="evidence" value="ECO:0007669"/>
    <property type="project" value="InterPro"/>
</dbReference>
<dbReference type="SUPFAM" id="SSF52172">
    <property type="entry name" value="CheY-like"/>
    <property type="match status" value="1"/>
</dbReference>
<gene>
    <name evidence="7" type="ORF">SAMN05661012_04743</name>
</gene>
<dbReference type="PROSITE" id="PS50110">
    <property type="entry name" value="RESPONSE_REGULATORY"/>
    <property type="match status" value="1"/>
</dbReference>
<dbReference type="STRING" id="1004.SAMN05661012_04743"/>
<dbReference type="PROSITE" id="PS00622">
    <property type="entry name" value="HTH_LUXR_1"/>
    <property type="match status" value="1"/>
</dbReference>
<evidence type="ECO:0000313" key="8">
    <source>
        <dbReference type="Proteomes" id="UP000183788"/>
    </source>
</evidence>
<keyword evidence="2" id="KW-0238">DNA-binding</keyword>
<dbReference type="GO" id="GO:0003677">
    <property type="term" value="F:DNA binding"/>
    <property type="evidence" value="ECO:0007669"/>
    <property type="project" value="UniProtKB-KW"/>
</dbReference>
<dbReference type="InterPro" id="IPR016032">
    <property type="entry name" value="Sig_transdc_resp-reg_C-effctor"/>
</dbReference>